<organism evidence="1 2">
    <name type="scientific">Bacillus arachidis</name>
    <dbReference type="NCBI Taxonomy" id="2819290"/>
    <lineage>
        <taxon>Bacteria</taxon>
        <taxon>Bacillati</taxon>
        <taxon>Bacillota</taxon>
        <taxon>Bacilli</taxon>
        <taxon>Bacillales</taxon>
        <taxon>Bacillaceae</taxon>
        <taxon>Bacillus</taxon>
    </lineage>
</organism>
<protein>
    <submittedName>
        <fullName evidence="1">Uncharacterized protein</fullName>
    </submittedName>
</protein>
<reference evidence="1 2" key="1">
    <citation type="submission" date="2021-03" db="EMBL/GenBank/DDBJ databases">
        <title>Identification of novel Bacillus strains.</title>
        <authorList>
            <person name="Xiao Z."/>
            <person name="Li Y."/>
            <person name="Shen J."/>
        </authorList>
    </citation>
    <scope>NUCLEOTIDE SEQUENCE [LARGE SCALE GENOMIC DNA]</scope>
    <source>
        <strain evidence="1 2">SY8</strain>
    </source>
</reference>
<dbReference type="Proteomes" id="UP000677611">
    <property type="component" value="Unassembled WGS sequence"/>
</dbReference>
<accession>A0ABS3P3Q3</accession>
<dbReference type="EMBL" id="JAGDQJ010000030">
    <property type="protein sequence ID" value="MBO1627816.1"/>
    <property type="molecule type" value="Genomic_DNA"/>
</dbReference>
<name>A0ABS3P3Q3_9BACI</name>
<evidence type="ECO:0000313" key="1">
    <source>
        <dbReference type="EMBL" id="MBO1627816.1"/>
    </source>
</evidence>
<evidence type="ECO:0000313" key="2">
    <source>
        <dbReference type="Proteomes" id="UP000677611"/>
    </source>
</evidence>
<comment type="caution">
    <text evidence="1">The sequence shown here is derived from an EMBL/GenBank/DDBJ whole genome shotgun (WGS) entry which is preliminary data.</text>
</comment>
<dbReference type="RefSeq" id="WP_208019043.1">
    <property type="nucleotide sequence ID" value="NZ_JAGDQJ010000030.1"/>
</dbReference>
<gene>
    <name evidence="1" type="ORF">J4P90_21875</name>
</gene>
<proteinExistence type="predicted"/>
<sequence>MEEFYYSKKKKIRGWKRHKRKIERWKQNVIDIDMNYIREHQRDYAKLWIHPFYSLVRRNPPNWYNRLLLNEMIDVYLNWYEKMTMEDENFYLKIWLYEPDFISSQIVVSYKDCINTYNATFDKNLTVKKFPFHKYESLKDKLALFDWEAHIDTEMYWDEELKEDIVTGFRTKDEVNEIINKAYKIQKIKLSDGDDVLYKVNVGEVWLGTLKKGFCKSLENQMGRSFRRE</sequence>
<keyword evidence="2" id="KW-1185">Reference proteome</keyword>